<dbReference type="Proteomes" id="UP001303647">
    <property type="component" value="Unassembled WGS sequence"/>
</dbReference>
<proteinExistence type="predicted"/>
<sequence length="272" mass="31475">MANTPTSTVPTEDTLGTTNNDIIALFQQFLQNYAQLNGGKRQLPPIYPLETQEDFPMWRSRLLSVLERHGLDEYILTDVPRPESPIERRQWLEDRADVDDYLRAAVIDPNVWNSLEELGWKATNINPKSTFDMLTHYFEDNTLDGQFTLLQELTTIRRGTFASMDAFRRRVNYLKIRLQSEESVFKMPDGGFMLLTLRGIAHEYPDLYYQCINAYENKTLTWSTLMLEFHRIATAESKKPALTTIRIDRENGSTINTNHTTATDTSSRKPRS</sequence>
<gene>
    <name evidence="2" type="ORF">C7999DRAFT_28021</name>
</gene>
<evidence type="ECO:0000313" key="2">
    <source>
        <dbReference type="EMBL" id="KAK4251291.1"/>
    </source>
</evidence>
<accession>A0AAN7D0L4</accession>
<dbReference type="AlphaFoldDB" id="A0AAN7D0L4"/>
<reference evidence="2" key="1">
    <citation type="journal article" date="2023" name="Mol. Phylogenet. Evol.">
        <title>Genome-scale phylogeny and comparative genomics of the fungal order Sordariales.</title>
        <authorList>
            <person name="Hensen N."/>
            <person name="Bonometti L."/>
            <person name="Westerberg I."/>
            <person name="Brannstrom I.O."/>
            <person name="Guillou S."/>
            <person name="Cros-Aarteil S."/>
            <person name="Calhoun S."/>
            <person name="Haridas S."/>
            <person name="Kuo A."/>
            <person name="Mondo S."/>
            <person name="Pangilinan J."/>
            <person name="Riley R."/>
            <person name="LaButti K."/>
            <person name="Andreopoulos B."/>
            <person name="Lipzen A."/>
            <person name="Chen C."/>
            <person name="Yan M."/>
            <person name="Daum C."/>
            <person name="Ng V."/>
            <person name="Clum A."/>
            <person name="Steindorff A."/>
            <person name="Ohm R.A."/>
            <person name="Martin F."/>
            <person name="Silar P."/>
            <person name="Natvig D.O."/>
            <person name="Lalanne C."/>
            <person name="Gautier V."/>
            <person name="Ament-Velasquez S.L."/>
            <person name="Kruys A."/>
            <person name="Hutchinson M.I."/>
            <person name="Powell A.J."/>
            <person name="Barry K."/>
            <person name="Miller A.N."/>
            <person name="Grigoriev I.V."/>
            <person name="Debuchy R."/>
            <person name="Gladieux P."/>
            <person name="Hiltunen Thoren M."/>
            <person name="Johannesson H."/>
        </authorList>
    </citation>
    <scope>NUCLEOTIDE SEQUENCE</scope>
    <source>
        <strain evidence="2">CBS 359.72</strain>
    </source>
</reference>
<comment type="caution">
    <text evidence="2">The sequence shown here is derived from an EMBL/GenBank/DDBJ whole genome shotgun (WGS) entry which is preliminary data.</text>
</comment>
<evidence type="ECO:0000313" key="3">
    <source>
        <dbReference type="Proteomes" id="UP001303647"/>
    </source>
</evidence>
<feature type="compositionally biased region" description="Low complexity" evidence="1">
    <location>
        <begin position="253"/>
        <end position="265"/>
    </location>
</feature>
<dbReference type="EMBL" id="MU857606">
    <property type="protein sequence ID" value="KAK4251291.1"/>
    <property type="molecule type" value="Genomic_DNA"/>
</dbReference>
<protein>
    <submittedName>
        <fullName evidence="2">Uncharacterized protein</fullName>
    </submittedName>
</protein>
<organism evidence="2 3">
    <name type="scientific">Corynascus novoguineensis</name>
    <dbReference type="NCBI Taxonomy" id="1126955"/>
    <lineage>
        <taxon>Eukaryota</taxon>
        <taxon>Fungi</taxon>
        <taxon>Dikarya</taxon>
        <taxon>Ascomycota</taxon>
        <taxon>Pezizomycotina</taxon>
        <taxon>Sordariomycetes</taxon>
        <taxon>Sordariomycetidae</taxon>
        <taxon>Sordariales</taxon>
        <taxon>Chaetomiaceae</taxon>
        <taxon>Corynascus</taxon>
    </lineage>
</organism>
<feature type="region of interest" description="Disordered" evidence="1">
    <location>
        <begin position="248"/>
        <end position="272"/>
    </location>
</feature>
<evidence type="ECO:0000256" key="1">
    <source>
        <dbReference type="SAM" id="MobiDB-lite"/>
    </source>
</evidence>
<name>A0AAN7D0L4_9PEZI</name>
<keyword evidence="3" id="KW-1185">Reference proteome</keyword>
<reference evidence="2" key="2">
    <citation type="submission" date="2023-05" db="EMBL/GenBank/DDBJ databases">
        <authorList>
            <consortium name="Lawrence Berkeley National Laboratory"/>
            <person name="Steindorff A."/>
            <person name="Hensen N."/>
            <person name="Bonometti L."/>
            <person name="Westerberg I."/>
            <person name="Brannstrom I.O."/>
            <person name="Guillou S."/>
            <person name="Cros-Aarteil S."/>
            <person name="Calhoun S."/>
            <person name="Haridas S."/>
            <person name="Kuo A."/>
            <person name="Mondo S."/>
            <person name="Pangilinan J."/>
            <person name="Riley R."/>
            <person name="Labutti K."/>
            <person name="Andreopoulos B."/>
            <person name="Lipzen A."/>
            <person name="Chen C."/>
            <person name="Yanf M."/>
            <person name="Daum C."/>
            <person name="Ng V."/>
            <person name="Clum A."/>
            <person name="Ohm R."/>
            <person name="Martin F."/>
            <person name="Silar P."/>
            <person name="Natvig D."/>
            <person name="Lalanne C."/>
            <person name="Gautier V."/>
            <person name="Ament-Velasquez S.L."/>
            <person name="Kruys A."/>
            <person name="Hutchinson M.I."/>
            <person name="Powell A.J."/>
            <person name="Barry K."/>
            <person name="Miller A.N."/>
            <person name="Grigoriev I.V."/>
            <person name="Debuchy R."/>
            <person name="Gladieux P."/>
            <person name="Thoren M.H."/>
            <person name="Johannesson H."/>
        </authorList>
    </citation>
    <scope>NUCLEOTIDE SEQUENCE</scope>
    <source>
        <strain evidence="2">CBS 359.72</strain>
    </source>
</reference>